<keyword evidence="3" id="KW-1185">Reference proteome</keyword>
<comment type="caution">
    <text evidence="2">The sequence shown here is derived from an EMBL/GenBank/DDBJ whole genome shotgun (WGS) entry which is preliminary data.</text>
</comment>
<gene>
    <name evidence="2" type="ORF">AXG93_1040s1150</name>
</gene>
<evidence type="ECO:0000256" key="1">
    <source>
        <dbReference type="SAM" id="Phobius"/>
    </source>
</evidence>
<keyword evidence="1" id="KW-0812">Transmembrane</keyword>
<keyword evidence="1" id="KW-1133">Transmembrane helix</keyword>
<keyword evidence="1" id="KW-0472">Membrane</keyword>
<organism evidence="2 3">
    <name type="scientific">Marchantia polymorpha subsp. ruderalis</name>
    <dbReference type="NCBI Taxonomy" id="1480154"/>
    <lineage>
        <taxon>Eukaryota</taxon>
        <taxon>Viridiplantae</taxon>
        <taxon>Streptophyta</taxon>
        <taxon>Embryophyta</taxon>
        <taxon>Marchantiophyta</taxon>
        <taxon>Marchantiopsida</taxon>
        <taxon>Marchantiidae</taxon>
        <taxon>Marchantiales</taxon>
        <taxon>Marchantiaceae</taxon>
        <taxon>Marchantia</taxon>
    </lineage>
</organism>
<dbReference type="AlphaFoldDB" id="A0A176VGJ8"/>
<dbReference type="EMBL" id="LVLJ01003850">
    <property type="protein sequence ID" value="OAE19451.1"/>
    <property type="molecule type" value="Genomic_DNA"/>
</dbReference>
<reference evidence="2" key="1">
    <citation type="submission" date="2016-03" db="EMBL/GenBank/DDBJ databases">
        <title>Mechanisms controlling the formation of the plant cell surface in tip-growing cells are functionally conserved among land plants.</title>
        <authorList>
            <person name="Honkanen S."/>
            <person name="Jones V.A."/>
            <person name="Morieri G."/>
            <person name="Champion C."/>
            <person name="Hetherington A.J."/>
            <person name="Kelly S."/>
            <person name="Saint-Marcoux D."/>
            <person name="Proust H."/>
            <person name="Prescott H."/>
            <person name="Dolan L."/>
        </authorList>
    </citation>
    <scope>NUCLEOTIDE SEQUENCE [LARGE SCALE GENOMIC DNA]</scope>
    <source>
        <tissue evidence="2">Whole gametophyte</tissue>
    </source>
</reference>
<sequence length="192" mass="21361">MQLYAERLRLRGYVADAARELATGLQDGGEGRAGQGRGRQCRFGENLAMGASELDAAAASESCRENFPEHNKTVRPCRVVDPTLCCLSRWPKTRKMFAWIEGGVVFVQISPFLALVPFDSRRVKLLFPGPIARIQGPHCDSTVRIRIELANSPGLPCCEFVASIRIDGRIIFVCMEQEGREFDVDLTYVVLL</sequence>
<dbReference type="Proteomes" id="UP000077202">
    <property type="component" value="Unassembled WGS sequence"/>
</dbReference>
<evidence type="ECO:0000313" key="3">
    <source>
        <dbReference type="Proteomes" id="UP000077202"/>
    </source>
</evidence>
<proteinExistence type="predicted"/>
<name>A0A176VGJ8_MARPO</name>
<evidence type="ECO:0000313" key="2">
    <source>
        <dbReference type="EMBL" id="OAE19451.1"/>
    </source>
</evidence>
<feature type="transmembrane region" description="Helical" evidence="1">
    <location>
        <begin position="97"/>
        <end position="118"/>
    </location>
</feature>
<accession>A0A176VGJ8</accession>
<protein>
    <submittedName>
        <fullName evidence="2">Uncharacterized protein</fullName>
    </submittedName>
</protein>